<sequence>MEKGSNLIVVSAVLPIHIKKEDGRYTVHISPGGLVTALKQVLHKRKALWIGWAGSEKITPKMKNLIFEEGKKEGFLLYPISLTEREIDHFFNGFSNGIIWPMFHTFQYFCRFEPEYWKAYQEVNRKFARYIKSISTEKDLVWVHDYHFFLLPQYIENLGLKRKTAFFLHIPFPNPELFFKIPWRVEILKGMLRYDLIGFHTFIDRKNFLDCIDELVEGVNILSTEPVTEILYEGKKIKIGVFPISVDFNYYSSLSEKSEKSRFPFKDLKVILGIDRLDYTKGLIQKIRSYKRFLEKYPEFHKKVVLVQAVAPNIKKLPEYDQLKVELEHLISETNGRFGTPDWTPIYYYPRRMPFEDLINYYRFSDICWVNSIKDGMNLVAKEYIACQIENKGALMLSEFTGAAAELRDHACLVNPYDIEGCADALYRVLTKDSSKKELKMQRMREHIKHYDISWWGNTMLETAFGKKIIDFPELEEDIPLHELSKSF</sequence>
<keyword evidence="2" id="KW-0808">Transferase</keyword>
<dbReference type="PANTHER" id="PTHR10788:SF106">
    <property type="entry name" value="BCDNA.GH08860"/>
    <property type="match status" value="1"/>
</dbReference>
<dbReference type="GO" id="GO:0003825">
    <property type="term" value="F:alpha,alpha-trehalose-phosphate synthase (UDP-forming) activity"/>
    <property type="evidence" value="ECO:0007669"/>
    <property type="project" value="UniProtKB-EC"/>
</dbReference>
<dbReference type="CDD" id="cd03788">
    <property type="entry name" value="GT20_TPS"/>
    <property type="match status" value="1"/>
</dbReference>
<dbReference type="Pfam" id="PF00982">
    <property type="entry name" value="Glyco_transf_20"/>
    <property type="match status" value="1"/>
</dbReference>
<gene>
    <name evidence="2" type="ordered locus">PERMA_0017</name>
</gene>
<dbReference type="GO" id="GO:0004805">
    <property type="term" value="F:trehalose-phosphatase activity"/>
    <property type="evidence" value="ECO:0007669"/>
    <property type="project" value="TreeGrafter"/>
</dbReference>
<dbReference type="HOGENOM" id="CLU_002351_7_1_0"/>
<evidence type="ECO:0000313" key="2">
    <source>
        <dbReference type="EMBL" id="ACO04509.1"/>
    </source>
</evidence>
<dbReference type="EC" id="2.4.1.15" evidence="2"/>
<dbReference type="KEGG" id="pmx:PERMA_0017"/>
<protein>
    <submittedName>
        <fullName evidence="2">Alpha,alpha-trehalose-phosphate synthase [UDP-forming] (Trehalose-6-phosphate synthase) (UDP-glucose-glucosephosphateglucosyltransferase)</fullName>
        <ecNumber evidence="2">2.4.1.15</ecNumber>
    </submittedName>
</protein>
<dbReference type="GO" id="GO:0005829">
    <property type="term" value="C:cytosol"/>
    <property type="evidence" value="ECO:0007669"/>
    <property type="project" value="TreeGrafter"/>
</dbReference>
<dbReference type="GO" id="GO:0005992">
    <property type="term" value="P:trehalose biosynthetic process"/>
    <property type="evidence" value="ECO:0007669"/>
    <property type="project" value="InterPro"/>
</dbReference>
<proteinExistence type="inferred from homology"/>
<accession>C0QT01</accession>
<dbReference type="Gene3D" id="3.40.50.2000">
    <property type="entry name" value="Glycogen Phosphorylase B"/>
    <property type="match status" value="2"/>
</dbReference>
<dbReference type="AlphaFoldDB" id="C0QT01"/>
<organism evidence="2 3">
    <name type="scientific">Persephonella marina (strain DSM 14350 / EX-H1)</name>
    <dbReference type="NCBI Taxonomy" id="123214"/>
    <lineage>
        <taxon>Bacteria</taxon>
        <taxon>Pseudomonadati</taxon>
        <taxon>Aquificota</taxon>
        <taxon>Aquificia</taxon>
        <taxon>Aquificales</taxon>
        <taxon>Hydrogenothermaceae</taxon>
        <taxon>Persephonella</taxon>
    </lineage>
</organism>
<dbReference type="InterPro" id="IPR001830">
    <property type="entry name" value="Glyco_trans_20"/>
</dbReference>
<dbReference type="Proteomes" id="UP000001366">
    <property type="component" value="Chromosome"/>
</dbReference>
<dbReference type="CAZy" id="GT20">
    <property type="family name" value="Glycosyltransferase Family 20"/>
</dbReference>
<name>C0QT01_PERMH</name>
<evidence type="ECO:0000313" key="3">
    <source>
        <dbReference type="Proteomes" id="UP000001366"/>
    </source>
</evidence>
<dbReference type="OrthoDB" id="9761633at2"/>
<keyword evidence="2" id="KW-0328">Glycosyltransferase</keyword>
<evidence type="ECO:0000256" key="1">
    <source>
        <dbReference type="ARBA" id="ARBA00008799"/>
    </source>
</evidence>
<dbReference type="RefSeq" id="WP_012676747.1">
    <property type="nucleotide sequence ID" value="NC_012440.1"/>
</dbReference>
<dbReference type="EMBL" id="CP001230">
    <property type="protein sequence ID" value="ACO04509.1"/>
    <property type="molecule type" value="Genomic_DNA"/>
</dbReference>
<dbReference type="SUPFAM" id="SSF53756">
    <property type="entry name" value="UDP-Glycosyltransferase/glycogen phosphorylase"/>
    <property type="match status" value="1"/>
</dbReference>
<dbReference type="PANTHER" id="PTHR10788">
    <property type="entry name" value="TREHALOSE-6-PHOSPHATE SYNTHASE"/>
    <property type="match status" value="1"/>
</dbReference>
<dbReference type="eggNOG" id="COG0380">
    <property type="taxonomic scope" value="Bacteria"/>
</dbReference>
<reference evidence="2 3" key="1">
    <citation type="journal article" date="2009" name="J. Bacteriol.">
        <title>Complete and draft genome sequences of six members of the Aquificales.</title>
        <authorList>
            <person name="Reysenbach A.L."/>
            <person name="Hamamura N."/>
            <person name="Podar M."/>
            <person name="Griffiths E."/>
            <person name="Ferreira S."/>
            <person name="Hochstein R."/>
            <person name="Heidelberg J."/>
            <person name="Johnson J."/>
            <person name="Mead D."/>
            <person name="Pohorille A."/>
            <person name="Sarmiento M."/>
            <person name="Schweighofer K."/>
            <person name="Seshadri R."/>
            <person name="Voytek M.A."/>
        </authorList>
    </citation>
    <scope>NUCLEOTIDE SEQUENCE [LARGE SCALE GENOMIC DNA]</scope>
    <source>
        <strain evidence="3">DSM 14350 / EX-H1</strain>
    </source>
</reference>
<dbReference type="STRING" id="123214.PERMA_0017"/>
<dbReference type="PaxDb" id="123214-PERMA_0017"/>
<comment type="similarity">
    <text evidence="1">Belongs to the glycosyltransferase 20 family.</text>
</comment>
<keyword evidence="3" id="KW-1185">Reference proteome</keyword>